<protein>
    <submittedName>
        <fullName evidence="1">Uncharacterized protein</fullName>
    </submittedName>
</protein>
<comment type="caution">
    <text evidence="1">The sequence shown here is derived from an EMBL/GenBank/DDBJ whole genome shotgun (WGS) entry which is preliminary data.</text>
</comment>
<accession>A0AAD6H074</accession>
<dbReference type="Gene3D" id="2.120.10.30">
    <property type="entry name" value="TolB, C-terminal domain"/>
    <property type="match status" value="1"/>
</dbReference>
<organism evidence="1 2">
    <name type="scientific">Penicillium hordei</name>
    <dbReference type="NCBI Taxonomy" id="40994"/>
    <lineage>
        <taxon>Eukaryota</taxon>
        <taxon>Fungi</taxon>
        <taxon>Dikarya</taxon>
        <taxon>Ascomycota</taxon>
        <taxon>Pezizomycotina</taxon>
        <taxon>Eurotiomycetes</taxon>
        <taxon>Eurotiomycetidae</taxon>
        <taxon>Eurotiales</taxon>
        <taxon>Aspergillaceae</taxon>
        <taxon>Penicillium</taxon>
    </lineage>
</organism>
<dbReference type="SUPFAM" id="SSF63825">
    <property type="entry name" value="YWTD domain"/>
    <property type="match status" value="1"/>
</dbReference>
<proteinExistence type="predicted"/>
<dbReference type="AlphaFoldDB" id="A0AAD6H074"/>
<dbReference type="RefSeq" id="XP_056750864.1">
    <property type="nucleotide sequence ID" value="XM_056898788.1"/>
</dbReference>
<evidence type="ECO:0000313" key="2">
    <source>
        <dbReference type="Proteomes" id="UP001213799"/>
    </source>
</evidence>
<dbReference type="Proteomes" id="UP001213799">
    <property type="component" value="Unassembled WGS sequence"/>
</dbReference>
<keyword evidence="2" id="KW-1185">Reference proteome</keyword>
<reference evidence="1" key="2">
    <citation type="submission" date="2023-01" db="EMBL/GenBank/DDBJ databases">
        <authorList>
            <person name="Petersen C."/>
        </authorList>
    </citation>
    <scope>NUCLEOTIDE SEQUENCE</scope>
    <source>
        <strain evidence="1">IBT 12815</strain>
    </source>
</reference>
<reference evidence="1" key="1">
    <citation type="journal article" date="2023" name="IMA Fungus">
        <title>Comparative genomic study of the Penicillium genus elucidates a diverse pangenome and 15 lateral gene transfer events.</title>
        <authorList>
            <person name="Petersen C."/>
            <person name="Sorensen T."/>
            <person name="Nielsen M.R."/>
            <person name="Sondergaard T.E."/>
            <person name="Sorensen J.L."/>
            <person name="Fitzpatrick D.A."/>
            <person name="Frisvad J.C."/>
            <person name="Nielsen K.L."/>
        </authorList>
    </citation>
    <scope>NUCLEOTIDE SEQUENCE</scope>
    <source>
        <strain evidence="1">IBT 12815</strain>
    </source>
</reference>
<sequence>MVESPLAAARTGRLYLLDVGRSTYPEHNGRSLTCRSDGSHIQELITNIRSLPNGLAVDTDHQHIYWTNMGIPADNDGSI</sequence>
<name>A0AAD6H074_9EURO</name>
<dbReference type="GeneID" id="81589030"/>
<evidence type="ECO:0000313" key="1">
    <source>
        <dbReference type="EMBL" id="KAJ5597649.1"/>
    </source>
</evidence>
<dbReference type="InterPro" id="IPR011042">
    <property type="entry name" value="6-blade_b-propeller_TolB-like"/>
</dbReference>
<gene>
    <name evidence="1" type="ORF">N7537_007733</name>
</gene>
<dbReference type="EMBL" id="JAQJAE010000004">
    <property type="protein sequence ID" value="KAJ5597649.1"/>
    <property type="molecule type" value="Genomic_DNA"/>
</dbReference>